<dbReference type="Proteomes" id="UP000317243">
    <property type="component" value="Unassembled WGS sequence"/>
</dbReference>
<reference evidence="1 2" key="1">
    <citation type="submission" date="2019-02" db="EMBL/GenBank/DDBJ databases">
        <title>Deep-cultivation of Planctomycetes and their phenomic and genomic characterization uncovers novel biology.</title>
        <authorList>
            <person name="Wiegand S."/>
            <person name="Jogler M."/>
            <person name="Boedeker C."/>
            <person name="Pinto D."/>
            <person name="Vollmers J."/>
            <person name="Rivas-Marin E."/>
            <person name="Kohn T."/>
            <person name="Peeters S.H."/>
            <person name="Heuer A."/>
            <person name="Rast P."/>
            <person name="Oberbeckmann S."/>
            <person name="Bunk B."/>
            <person name="Jeske O."/>
            <person name="Meyerdierks A."/>
            <person name="Storesund J.E."/>
            <person name="Kallscheuer N."/>
            <person name="Luecker S."/>
            <person name="Lage O.M."/>
            <person name="Pohl T."/>
            <person name="Merkel B.J."/>
            <person name="Hornburger P."/>
            <person name="Mueller R.-W."/>
            <person name="Bruemmer F."/>
            <person name="Labrenz M."/>
            <person name="Spormann A.M."/>
            <person name="Op Den Camp H."/>
            <person name="Overmann J."/>
            <person name="Amann R."/>
            <person name="Jetten M.S.M."/>
            <person name="Mascher T."/>
            <person name="Medema M.H."/>
            <person name="Devos D.P."/>
            <person name="Kaster A.-K."/>
            <person name="Ovreas L."/>
            <person name="Rohde M."/>
            <person name="Galperin M.Y."/>
            <person name="Jogler C."/>
        </authorList>
    </citation>
    <scope>NUCLEOTIDE SEQUENCE [LARGE SCALE GENOMIC DNA]</scope>
    <source>
        <strain evidence="1 2">KOR42</strain>
    </source>
</reference>
<keyword evidence="2" id="KW-1185">Reference proteome</keyword>
<comment type="caution">
    <text evidence="1">The sequence shown here is derived from an EMBL/GenBank/DDBJ whole genome shotgun (WGS) entry which is preliminary data.</text>
</comment>
<accession>A0A5C5VPF5</accession>
<proteinExistence type="predicted"/>
<evidence type="ECO:0000313" key="1">
    <source>
        <dbReference type="EMBL" id="TWT39815.1"/>
    </source>
</evidence>
<organism evidence="1 2">
    <name type="scientific">Thalassoglobus neptunius</name>
    <dbReference type="NCBI Taxonomy" id="1938619"/>
    <lineage>
        <taxon>Bacteria</taxon>
        <taxon>Pseudomonadati</taxon>
        <taxon>Planctomycetota</taxon>
        <taxon>Planctomycetia</taxon>
        <taxon>Planctomycetales</taxon>
        <taxon>Planctomycetaceae</taxon>
        <taxon>Thalassoglobus</taxon>
    </lineage>
</organism>
<dbReference type="EMBL" id="SIHI01000067">
    <property type="protein sequence ID" value="TWT39815.1"/>
    <property type="molecule type" value="Genomic_DNA"/>
</dbReference>
<evidence type="ECO:0000313" key="2">
    <source>
        <dbReference type="Proteomes" id="UP000317243"/>
    </source>
</evidence>
<protein>
    <submittedName>
        <fullName evidence="1">Uncharacterized protein</fullName>
    </submittedName>
</protein>
<dbReference type="AlphaFoldDB" id="A0A5C5VPF5"/>
<gene>
    <name evidence="1" type="ORF">KOR42_51430</name>
</gene>
<name>A0A5C5VPF5_9PLAN</name>
<sequence length="55" mass="6562">MSKLRNVKRARCRNWLRHVAFLDEKNALSARLPDENVELRHSELSRARRSASFRL</sequence>